<evidence type="ECO:0000313" key="1">
    <source>
        <dbReference type="EMBL" id="CAD8142426.1"/>
    </source>
</evidence>
<dbReference type="AlphaFoldDB" id="A0A8S1SSP2"/>
<keyword evidence="2" id="KW-1185">Reference proteome</keyword>
<comment type="caution">
    <text evidence="1">The sequence shown here is derived from an EMBL/GenBank/DDBJ whole genome shotgun (WGS) entry which is preliminary data.</text>
</comment>
<dbReference type="Proteomes" id="UP000683925">
    <property type="component" value="Unassembled WGS sequence"/>
</dbReference>
<protein>
    <submittedName>
        <fullName evidence="1">Uncharacterized protein</fullName>
    </submittedName>
</protein>
<organism evidence="1 2">
    <name type="scientific">Paramecium octaurelia</name>
    <dbReference type="NCBI Taxonomy" id="43137"/>
    <lineage>
        <taxon>Eukaryota</taxon>
        <taxon>Sar</taxon>
        <taxon>Alveolata</taxon>
        <taxon>Ciliophora</taxon>
        <taxon>Intramacronucleata</taxon>
        <taxon>Oligohymenophorea</taxon>
        <taxon>Peniculida</taxon>
        <taxon>Parameciidae</taxon>
        <taxon>Paramecium</taxon>
    </lineage>
</organism>
<gene>
    <name evidence="1" type="ORF">POCTA_138.1.T0130473</name>
</gene>
<sequence length="164" mass="18929">MELSFEELYQQLISQQVFIIFYGQKTPVIQSVRTGIRLTPNEANNMIGHYGQINTIVYFSCQIWKLLLDLRTRSRGPTSLEFSLQGQGNYSNSGSRNRLNHSNTCSNIRKYSNSDIRQTITPISAVEMGDGHQQFRQQGQQGKSISNSSCRFKEKLFQTYCFYF</sequence>
<proteinExistence type="predicted"/>
<dbReference type="EMBL" id="CAJJDP010000012">
    <property type="protein sequence ID" value="CAD8142426.1"/>
    <property type="molecule type" value="Genomic_DNA"/>
</dbReference>
<accession>A0A8S1SSP2</accession>
<reference evidence="1" key="1">
    <citation type="submission" date="2021-01" db="EMBL/GenBank/DDBJ databases">
        <authorList>
            <consortium name="Genoscope - CEA"/>
            <person name="William W."/>
        </authorList>
    </citation>
    <scope>NUCLEOTIDE SEQUENCE</scope>
</reference>
<name>A0A8S1SSP2_PAROT</name>
<evidence type="ECO:0000313" key="2">
    <source>
        <dbReference type="Proteomes" id="UP000683925"/>
    </source>
</evidence>